<evidence type="ECO:0000256" key="6">
    <source>
        <dbReference type="ARBA" id="ARBA00022989"/>
    </source>
</evidence>
<feature type="domain" description="Flagellar M-ring C-terminal" evidence="13">
    <location>
        <begin position="267"/>
        <end position="427"/>
    </location>
</feature>
<dbReference type="InterPro" id="IPR013556">
    <property type="entry name" value="Flag_M-ring_C"/>
</dbReference>
<evidence type="ECO:0000313" key="15">
    <source>
        <dbReference type="Proteomes" id="UP000078263"/>
    </source>
</evidence>
<organism evidence="14 15">
    <name type="scientific">Erythrobacter neustonensis</name>
    <dbReference type="NCBI Taxonomy" id="1112"/>
    <lineage>
        <taxon>Bacteria</taxon>
        <taxon>Pseudomonadati</taxon>
        <taxon>Pseudomonadota</taxon>
        <taxon>Alphaproteobacteria</taxon>
        <taxon>Sphingomonadales</taxon>
        <taxon>Erythrobacteraceae</taxon>
        <taxon>Erythrobacter/Porphyrobacter group</taxon>
        <taxon>Erythrobacter</taxon>
    </lineage>
</organism>
<dbReference type="Proteomes" id="UP000078263">
    <property type="component" value="Chromosome"/>
</dbReference>
<keyword evidence="14" id="KW-0282">Flagellum</keyword>
<protein>
    <recommendedName>
        <fullName evidence="9">Flagellar M-ring protein</fullName>
    </recommendedName>
</protein>
<dbReference type="GO" id="GO:0071973">
    <property type="term" value="P:bacterial-type flagellum-dependent cell motility"/>
    <property type="evidence" value="ECO:0007669"/>
    <property type="project" value="InterPro"/>
</dbReference>
<evidence type="ECO:0000259" key="13">
    <source>
        <dbReference type="Pfam" id="PF08345"/>
    </source>
</evidence>
<dbReference type="STRING" id="1112.A9D12_06065"/>
<feature type="domain" description="Flagellar M-ring N-terminal" evidence="12">
    <location>
        <begin position="70"/>
        <end position="239"/>
    </location>
</feature>
<dbReference type="GO" id="GO:0009431">
    <property type="term" value="C:bacterial-type flagellum basal body, MS ring"/>
    <property type="evidence" value="ECO:0007669"/>
    <property type="project" value="InterPro"/>
</dbReference>
<dbReference type="NCBIfam" id="TIGR00206">
    <property type="entry name" value="fliF"/>
    <property type="match status" value="1"/>
</dbReference>
<dbReference type="InterPro" id="IPR045851">
    <property type="entry name" value="AMP-bd_C_sf"/>
</dbReference>
<evidence type="ECO:0000256" key="2">
    <source>
        <dbReference type="ARBA" id="ARBA00004651"/>
    </source>
</evidence>
<evidence type="ECO:0000313" key="14">
    <source>
        <dbReference type="EMBL" id="ANK12585.1"/>
    </source>
</evidence>
<dbReference type="Pfam" id="PF01514">
    <property type="entry name" value="YscJ_FliF"/>
    <property type="match status" value="1"/>
</dbReference>
<dbReference type="AlphaFoldDB" id="A0A192D3A3"/>
<keyword evidence="7 11" id="KW-0472">Membrane</keyword>
<dbReference type="PRINTS" id="PR01009">
    <property type="entry name" value="FLGMRINGFLIF"/>
</dbReference>
<feature type="region of interest" description="Disordered" evidence="10">
    <location>
        <begin position="474"/>
        <end position="519"/>
    </location>
</feature>
<evidence type="ECO:0000256" key="1">
    <source>
        <dbReference type="ARBA" id="ARBA00004117"/>
    </source>
</evidence>
<keyword evidence="14" id="KW-0966">Cell projection</keyword>
<keyword evidence="14" id="KW-0969">Cilium</keyword>
<dbReference type="PANTHER" id="PTHR30046">
    <property type="entry name" value="FLAGELLAR M-RING PROTEIN"/>
    <property type="match status" value="1"/>
</dbReference>
<evidence type="ECO:0000256" key="9">
    <source>
        <dbReference type="PIRNR" id="PIRNR004862"/>
    </source>
</evidence>
<feature type="region of interest" description="Disordered" evidence="10">
    <location>
        <begin position="291"/>
        <end position="354"/>
    </location>
</feature>
<dbReference type="RefSeq" id="WP_068350495.1">
    <property type="nucleotide sequence ID" value="NZ_CP016033.1"/>
</dbReference>
<dbReference type="KEGG" id="pns:A9D12_06065"/>
<evidence type="ECO:0000256" key="4">
    <source>
        <dbReference type="ARBA" id="ARBA00022475"/>
    </source>
</evidence>
<name>A0A192D3A3_9SPHN</name>
<proteinExistence type="inferred from homology"/>
<keyword evidence="5 11" id="KW-0812">Transmembrane</keyword>
<comment type="similarity">
    <text evidence="3 9">Belongs to the FliF family.</text>
</comment>
<dbReference type="PIRSF" id="PIRSF004862">
    <property type="entry name" value="FliF"/>
    <property type="match status" value="1"/>
</dbReference>
<evidence type="ECO:0000256" key="5">
    <source>
        <dbReference type="ARBA" id="ARBA00022692"/>
    </source>
</evidence>
<dbReference type="Gene3D" id="3.30.300.30">
    <property type="match status" value="1"/>
</dbReference>
<sequence length="558" mass="57814">MVDALPVPADMPGLPAAPAPATGWRTMLPPQVAGFVSQPALARALPALGGLAAVGAAAMVWMAISAGPDRVLYTSLTDAERAKVVETLEGGGIAYAIDNGTGALSVAEDDVYRAKMLVASNAGIAAPEGAEAMLDAMPLGTSRTLEGERLRLARERELMLTIKEIDGIESVRVHLATPERSVFVRENSAPSASVMVRLVNGRSLSPEQVSAIGNLVAASVPGMSTDAVRVVDQNGRLLSDPRVAAGEGLDLQREHEAKLREQLDALLMPLLGSGNFSAQVQVELDRSDVTTARETYEKEGVVRSESERNAQRTGAAPAGGVPGVPANTPPPQAQLVDGAPNPAPPANAATTDTETATDRAYELGREVAVTTAGPGSLKKLSVAVAVSDEALKAAAPMTAQQLQALVSAAVGANTQRGDTVQVVASKFEPADLEPPAFYEEPWFAMLVRYGTALIAVLLVLLLAVKPLIGRIRDKKSPAADSAPGALGEASAEGEGAVDGRDPAMLDAPGDDSGTALDDLPRQVELVRQLAAQQPERAVEVLQRMLDAPDTPEPAAEAA</sequence>
<reference evidence="14 15" key="1">
    <citation type="submission" date="2016-05" db="EMBL/GenBank/DDBJ databases">
        <title>Compelete Genome Sequence of Bacteriochlorophyll-Synthesizing Bacterium Porphyrobacter neustonensis DSM 9434.</title>
        <authorList>
            <person name="Shi X.-L."/>
            <person name="Wu Y.-H."/>
            <person name="Cheng H."/>
            <person name="Xu L."/>
            <person name="Zhang X.-Q."/>
            <person name="Wang C.-S."/>
            <person name="Xu X.-W."/>
        </authorList>
    </citation>
    <scope>NUCLEOTIDE SEQUENCE [LARGE SCALE GENOMIC DNA]</scope>
    <source>
        <strain evidence="14 15">DSM 9434</strain>
    </source>
</reference>
<gene>
    <name evidence="14" type="ORF">A9D12_06065</name>
</gene>
<keyword evidence="6 11" id="KW-1133">Transmembrane helix</keyword>
<dbReference type="InterPro" id="IPR000067">
    <property type="entry name" value="FlgMring_FliF"/>
</dbReference>
<dbReference type="InterPro" id="IPR043427">
    <property type="entry name" value="YscJ/FliF"/>
</dbReference>
<feature type="compositionally biased region" description="Low complexity" evidence="10">
    <location>
        <begin position="313"/>
        <end position="326"/>
    </location>
</feature>
<keyword evidence="4" id="KW-1003">Cell membrane</keyword>
<evidence type="ECO:0000256" key="10">
    <source>
        <dbReference type="SAM" id="MobiDB-lite"/>
    </source>
</evidence>
<dbReference type="GO" id="GO:0005886">
    <property type="term" value="C:plasma membrane"/>
    <property type="evidence" value="ECO:0007669"/>
    <property type="project" value="UniProtKB-SubCell"/>
</dbReference>
<dbReference type="EMBL" id="CP016033">
    <property type="protein sequence ID" value="ANK12585.1"/>
    <property type="molecule type" value="Genomic_DNA"/>
</dbReference>
<feature type="compositionally biased region" description="Basic and acidic residues" evidence="10">
    <location>
        <begin position="294"/>
        <end position="310"/>
    </location>
</feature>
<evidence type="ECO:0000259" key="12">
    <source>
        <dbReference type="Pfam" id="PF01514"/>
    </source>
</evidence>
<evidence type="ECO:0000256" key="7">
    <source>
        <dbReference type="ARBA" id="ARBA00023136"/>
    </source>
</evidence>
<evidence type="ECO:0000256" key="3">
    <source>
        <dbReference type="ARBA" id="ARBA00007971"/>
    </source>
</evidence>
<dbReference type="InterPro" id="IPR006182">
    <property type="entry name" value="FliF_N_dom"/>
</dbReference>
<dbReference type="GO" id="GO:0003774">
    <property type="term" value="F:cytoskeletal motor activity"/>
    <property type="evidence" value="ECO:0007669"/>
    <property type="project" value="InterPro"/>
</dbReference>
<evidence type="ECO:0000256" key="8">
    <source>
        <dbReference type="ARBA" id="ARBA00023143"/>
    </source>
</evidence>
<comment type="subcellular location">
    <subcellularLocation>
        <location evidence="1 9">Bacterial flagellum basal body</location>
    </subcellularLocation>
    <subcellularLocation>
        <location evidence="2">Cell membrane</location>
        <topology evidence="2">Multi-pass membrane protein</topology>
    </subcellularLocation>
</comment>
<comment type="function">
    <text evidence="9">The M ring may be actively involved in energy transduction.</text>
</comment>
<keyword evidence="15" id="KW-1185">Reference proteome</keyword>
<keyword evidence="8 9" id="KW-0975">Bacterial flagellum</keyword>
<evidence type="ECO:0000256" key="11">
    <source>
        <dbReference type="SAM" id="Phobius"/>
    </source>
</evidence>
<feature type="transmembrane region" description="Helical" evidence="11">
    <location>
        <begin position="442"/>
        <end position="464"/>
    </location>
</feature>
<accession>A0A192D3A3</accession>
<dbReference type="Pfam" id="PF08345">
    <property type="entry name" value="YscJ_FliF_C"/>
    <property type="match status" value="1"/>
</dbReference>
<dbReference type="PANTHER" id="PTHR30046:SF0">
    <property type="entry name" value="FLAGELLAR M-RING PROTEIN"/>
    <property type="match status" value="1"/>
</dbReference>
<feature type="compositionally biased region" description="Low complexity" evidence="10">
    <location>
        <begin position="482"/>
        <end position="494"/>
    </location>
</feature>